<dbReference type="InterPro" id="IPR000531">
    <property type="entry name" value="Beta-barrel_TonB"/>
</dbReference>
<dbReference type="InterPro" id="IPR037066">
    <property type="entry name" value="Plug_dom_sf"/>
</dbReference>
<gene>
    <name evidence="13" type="ORF">DWW10_11035</name>
</gene>
<comment type="similarity">
    <text evidence="8 9">Belongs to the TonB-dependent receptor family.</text>
</comment>
<evidence type="ECO:0000256" key="5">
    <source>
        <dbReference type="ARBA" id="ARBA00023077"/>
    </source>
</evidence>
<evidence type="ECO:0000256" key="2">
    <source>
        <dbReference type="ARBA" id="ARBA00022448"/>
    </source>
</evidence>
<keyword evidence="6 8" id="KW-0472">Membrane</keyword>
<dbReference type="Proteomes" id="UP000283850">
    <property type="component" value="Unassembled WGS sequence"/>
</dbReference>
<dbReference type="InterPro" id="IPR023997">
    <property type="entry name" value="TonB-dep_OMP_SusC/RagA_CS"/>
</dbReference>
<dbReference type="NCBIfam" id="TIGR04057">
    <property type="entry name" value="SusC_RagA_signa"/>
    <property type="match status" value="1"/>
</dbReference>
<dbReference type="InterPro" id="IPR039426">
    <property type="entry name" value="TonB-dep_rcpt-like"/>
</dbReference>
<feature type="chain" id="PRO_5019281127" evidence="10">
    <location>
        <begin position="27"/>
        <end position="1028"/>
    </location>
</feature>
<keyword evidence="7 8" id="KW-0998">Cell outer membrane</keyword>
<evidence type="ECO:0000256" key="9">
    <source>
        <dbReference type="RuleBase" id="RU003357"/>
    </source>
</evidence>
<feature type="domain" description="TonB-dependent receptor-like beta-barrel" evidence="11">
    <location>
        <begin position="433"/>
        <end position="998"/>
    </location>
</feature>
<dbReference type="PROSITE" id="PS52016">
    <property type="entry name" value="TONB_DEPENDENT_REC_3"/>
    <property type="match status" value="1"/>
</dbReference>
<evidence type="ECO:0000256" key="6">
    <source>
        <dbReference type="ARBA" id="ARBA00023136"/>
    </source>
</evidence>
<dbReference type="Gene3D" id="2.60.40.1120">
    <property type="entry name" value="Carboxypeptidase-like, regulatory domain"/>
    <property type="match status" value="1"/>
</dbReference>
<dbReference type="EMBL" id="QRZF01000006">
    <property type="protein sequence ID" value="RGV54037.1"/>
    <property type="molecule type" value="Genomic_DNA"/>
</dbReference>
<feature type="signal peptide" evidence="10">
    <location>
        <begin position="1"/>
        <end position="26"/>
    </location>
</feature>
<feature type="domain" description="TonB-dependent receptor plug" evidence="12">
    <location>
        <begin position="119"/>
        <end position="224"/>
    </location>
</feature>
<evidence type="ECO:0000256" key="3">
    <source>
        <dbReference type="ARBA" id="ARBA00022452"/>
    </source>
</evidence>
<dbReference type="InterPro" id="IPR012910">
    <property type="entry name" value="Plug_dom"/>
</dbReference>
<keyword evidence="5 9" id="KW-0798">TonB box</keyword>
<evidence type="ECO:0000256" key="1">
    <source>
        <dbReference type="ARBA" id="ARBA00004571"/>
    </source>
</evidence>
<dbReference type="NCBIfam" id="TIGR04056">
    <property type="entry name" value="OMP_RagA_SusC"/>
    <property type="match status" value="1"/>
</dbReference>
<protein>
    <submittedName>
        <fullName evidence="13">TonB-dependent receptor</fullName>
    </submittedName>
</protein>
<dbReference type="AlphaFoldDB" id="A0A412Y997"/>
<dbReference type="Pfam" id="PF00593">
    <property type="entry name" value="TonB_dep_Rec_b-barrel"/>
    <property type="match status" value="1"/>
</dbReference>
<evidence type="ECO:0000259" key="11">
    <source>
        <dbReference type="Pfam" id="PF00593"/>
    </source>
</evidence>
<keyword evidence="13" id="KW-0675">Receptor</keyword>
<dbReference type="Gene3D" id="2.40.170.20">
    <property type="entry name" value="TonB-dependent receptor, beta-barrel domain"/>
    <property type="match status" value="1"/>
</dbReference>
<keyword evidence="10" id="KW-0732">Signal</keyword>
<accession>A0A412Y997</accession>
<dbReference type="Pfam" id="PF13715">
    <property type="entry name" value="CarbopepD_reg_2"/>
    <property type="match status" value="1"/>
</dbReference>
<evidence type="ECO:0000256" key="8">
    <source>
        <dbReference type="PROSITE-ProRule" id="PRU01360"/>
    </source>
</evidence>
<dbReference type="InterPro" id="IPR036942">
    <property type="entry name" value="Beta-barrel_TonB_sf"/>
</dbReference>
<evidence type="ECO:0000256" key="7">
    <source>
        <dbReference type="ARBA" id="ARBA00023237"/>
    </source>
</evidence>
<name>A0A412Y997_9BACE</name>
<dbReference type="Pfam" id="PF07715">
    <property type="entry name" value="Plug"/>
    <property type="match status" value="1"/>
</dbReference>
<keyword evidence="2 8" id="KW-0813">Transport</keyword>
<evidence type="ECO:0000256" key="10">
    <source>
        <dbReference type="SAM" id="SignalP"/>
    </source>
</evidence>
<evidence type="ECO:0000259" key="12">
    <source>
        <dbReference type="Pfam" id="PF07715"/>
    </source>
</evidence>
<dbReference type="SUPFAM" id="SSF56935">
    <property type="entry name" value="Porins"/>
    <property type="match status" value="1"/>
</dbReference>
<dbReference type="InterPro" id="IPR023996">
    <property type="entry name" value="TonB-dep_OMP_SusC/RagA"/>
</dbReference>
<dbReference type="Gene3D" id="2.170.130.10">
    <property type="entry name" value="TonB-dependent receptor, plug domain"/>
    <property type="match status" value="1"/>
</dbReference>
<evidence type="ECO:0000256" key="4">
    <source>
        <dbReference type="ARBA" id="ARBA00022692"/>
    </source>
</evidence>
<evidence type="ECO:0000313" key="14">
    <source>
        <dbReference type="Proteomes" id="UP000283850"/>
    </source>
</evidence>
<dbReference type="InterPro" id="IPR008969">
    <property type="entry name" value="CarboxyPept-like_regulatory"/>
</dbReference>
<proteinExistence type="inferred from homology"/>
<keyword evidence="3 8" id="KW-1134">Transmembrane beta strand</keyword>
<dbReference type="GO" id="GO:0009279">
    <property type="term" value="C:cell outer membrane"/>
    <property type="evidence" value="ECO:0007669"/>
    <property type="project" value="UniProtKB-SubCell"/>
</dbReference>
<dbReference type="SUPFAM" id="SSF49464">
    <property type="entry name" value="Carboxypeptidase regulatory domain-like"/>
    <property type="match status" value="1"/>
</dbReference>
<dbReference type="FunFam" id="2.60.40.1120:FF:000003">
    <property type="entry name" value="Outer membrane protein Omp121"/>
    <property type="match status" value="1"/>
</dbReference>
<comment type="caution">
    <text evidence="13">The sequence shown here is derived from an EMBL/GenBank/DDBJ whole genome shotgun (WGS) entry which is preliminary data.</text>
</comment>
<organism evidence="13 14">
    <name type="scientific">Bacteroides intestinalis</name>
    <dbReference type="NCBI Taxonomy" id="329854"/>
    <lineage>
        <taxon>Bacteria</taxon>
        <taxon>Pseudomonadati</taxon>
        <taxon>Bacteroidota</taxon>
        <taxon>Bacteroidia</taxon>
        <taxon>Bacteroidales</taxon>
        <taxon>Bacteroidaceae</taxon>
        <taxon>Bacteroides</taxon>
    </lineage>
</organism>
<keyword evidence="4 8" id="KW-0812">Transmembrane</keyword>
<sequence>MHVKHKLFMKLYLFFSLISWSTGVYAQNFVVTGKVTSNGESVIGATVQVKGKIAGTITDIDGNYRLTLENSKETLVFSFIGYQSKEVTVNGRNVINVELEEDVAQLEEVVVVGYGTMRKKDLTGAITRISTENTTQSVTSVAEMLRGTVAGFSAGFGTSAKGGGSMLIRGEKSINASNSPLIVLDGVIFNGDLVDINPSDIETIDILKDGSSAAVYGSRAASGVVVISTKQGNEGKPVINFDMKIGMQNLTRNQRPFNGQEYMVMRRDEKIRSNPSRPLGYFHNPDNLPQGVDLNTWLSYTGASADSNPAEIWLNRLAFSTTEIDNYLAGRETDWYDASFQNALRQDYNVSISGKNDRVSYYWSLGSINNQGIVVGDQYKTIRSRLNLKVNVRDWLQVGLQAHYATRNESVDEVDWEEAIQASPWGSKYEEDGSLKFYPNDDNMSTNPFASYEQRDRFNVTQTFNATLNAKITLPWGFVYEMSYSDYNNWQKNHYFDPSTSMAGEKYKGHAVRRNNSAHSWMFDNILRWNRTFNKIHKLDLTLLFNLEKNETWSDKAENSNLTPSEVLGWHAVANGTNPVVGSDDTVDTGNAMMARLNYNLMDRYLFTASFRRDGYSAFGSNNPYANFPAFAFGWRMNEENFMRAISWIDNLKFRLSWGINGNRSIGRYAALANLDSEKYLHNGSTVIGIYATRLPNENLKWEKTEAYNIGFDFAILGNRLNGTVEAYYMSTKDLLLTRSLPDIIGFSGVTTNLGEVRNKGFELSLNSVNIDHKNFRWSSSFIASLNRNEIAHLYGEMVDVLDKDGNVIGQREDDDIQNGWYIGHALDEIYDYKILGVWQENEREEAAKYGKEPGDFKIWDVNNDGEYLPEDDKVFQGHKRPRFSFGIGNTMEFFKCVDFSFFIRSDLGHKSSNSHYTHPTDYYYDRVNAYKYDYWTPENPTNEFARLGSNTKSPSFNVYKNRSYVRLQEVSLAYRIPNKISSKWSVSNARVYINISNPLLITGWNYWDPESLSPAPRTFTFGINFSL</sequence>
<comment type="subcellular location">
    <subcellularLocation>
        <location evidence="1 8">Cell outer membrane</location>
        <topology evidence="1 8">Multi-pass membrane protein</topology>
    </subcellularLocation>
</comment>
<reference evidence="13 14" key="1">
    <citation type="submission" date="2018-08" db="EMBL/GenBank/DDBJ databases">
        <title>A genome reference for cultivated species of the human gut microbiota.</title>
        <authorList>
            <person name="Zou Y."/>
            <person name="Xue W."/>
            <person name="Luo G."/>
        </authorList>
    </citation>
    <scope>NUCLEOTIDE SEQUENCE [LARGE SCALE GENOMIC DNA]</scope>
    <source>
        <strain evidence="13 14">AF14-32</strain>
    </source>
</reference>
<evidence type="ECO:0000313" key="13">
    <source>
        <dbReference type="EMBL" id="RGV54037.1"/>
    </source>
</evidence>